<name>A0A239AB19_9ACTN</name>
<sequence length="29" mass="3144">MIDCTGRQPPEPRRGLAGEGQESVTMEAQ</sequence>
<feature type="region of interest" description="Disordered" evidence="1">
    <location>
        <begin position="1"/>
        <end position="29"/>
    </location>
</feature>
<reference evidence="2 3" key="1">
    <citation type="submission" date="2017-06" db="EMBL/GenBank/DDBJ databases">
        <authorList>
            <person name="Kim H.J."/>
            <person name="Triplett B.A."/>
        </authorList>
    </citation>
    <scope>NUCLEOTIDE SEQUENCE [LARGE SCALE GENOMIC DNA]</scope>
    <source>
        <strain evidence="2 3">DSM 43151</strain>
    </source>
</reference>
<dbReference type="AlphaFoldDB" id="A0A239AB19"/>
<dbReference type="EMBL" id="FZNR01000007">
    <property type="protein sequence ID" value="SNR92592.1"/>
    <property type="molecule type" value="Genomic_DNA"/>
</dbReference>
<keyword evidence="3" id="KW-1185">Reference proteome</keyword>
<evidence type="ECO:0000313" key="3">
    <source>
        <dbReference type="Proteomes" id="UP000198415"/>
    </source>
</evidence>
<gene>
    <name evidence="2" type="ORF">SAMN06264365_107192</name>
</gene>
<proteinExistence type="predicted"/>
<evidence type="ECO:0000256" key="1">
    <source>
        <dbReference type="SAM" id="MobiDB-lite"/>
    </source>
</evidence>
<evidence type="ECO:0000313" key="2">
    <source>
        <dbReference type="EMBL" id="SNR92592.1"/>
    </source>
</evidence>
<dbReference type="Proteomes" id="UP000198415">
    <property type="component" value="Unassembled WGS sequence"/>
</dbReference>
<protein>
    <submittedName>
        <fullName evidence="2">Uncharacterized protein</fullName>
    </submittedName>
</protein>
<accession>A0A239AB19</accession>
<organism evidence="2 3">
    <name type="scientific">Actinoplanes regularis</name>
    <dbReference type="NCBI Taxonomy" id="52697"/>
    <lineage>
        <taxon>Bacteria</taxon>
        <taxon>Bacillati</taxon>
        <taxon>Actinomycetota</taxon>
        <taxon>Actinomycetes</taxon>
        <taxon>Micromonosporales</taxon>
        <taxon>Micromonosporaceae</taxon>
        <taxon>Actinoplanes</taxon>
    </lineage>
</organism>